<keyword evidence="7" id="KW-0963">Cytoplasm</keyword>
<feature type="binding site" evidence="7">
    <location>
        <begin position="159"/>
        <end position="165"/>
    </location>
    <ligand>
        <name>ATP</name>
        <dbReference type="ChEBI" id="CHEBI:30616"/>
    </ligand>
</feature>
<dbReference type="NCBIfam" id="TIGR01085">
    <property type="entry name" value="murE"/>
    <property type="match status" value="1"/>
</dbReference>
<feature type="binding site" evidence="7">
    <location>
        <position position="530"/>
    </location>
    <ligand>
        <name>meso-2,6-diaminopimelate</name>
        <dbReference type="ChEBI" id="CHEBI:57791"/>
    </ligand>
</feature>
<feature type="binding site" evidence="7">
    <location>
        <position position="236"/>
    </location>
    <ligand>
        <name>UDP-N-acetyl-alpha-D-muramoyl-L-alanyl-D-glutamate</name>
        <dbReference type="ChEBI" id="CHEBI:83900"/>
    </ligand>
</feature>
<protein>
    <recommendedName>
        <fullName evidence="7">UDP-N-acetylmuramoyl-L-alanyl-D-glutamate--2,6-diaminopimelate ligase</fullName>
        <ecNumber evidence="7">6.3.2.13</ecNumber>
    </recommendedName>
    <alternativeName>
        <fullName evidence="7">Meso-A2pm-adding enzyme</fullName>
    </alternativeName>
    <alternativeName>
        <fullName evidence="7">Meso-diaminopimelate-adding enzyme</fullName>
    </alternativeName>
    <alternativeName>
        <fullName evidence="7">UDP-MurNAc-L-Ala-D-Glu:meso-diaminopimelate ligase</fullName>
    </alternativeName>
    <alternativeName>
        <fullName evidence="7">UDP-MurNAc-tripeptide synthetase</fullName>
    </alternativeName>
    <alternativeName>
        <fullName evidence="7">UDP-N-acetylmuramyl-tripeptide synthetase</fullName>
    </alternativeName>
</protein>
<dbReference type="EC" id="6.3.2.13" evidence="7"/>
<feature type="modified residue" description="N6-carboxylysine" evidence="7">
    <location>
        <position position="268"/>
    </location>
</feature>
<evidence type="ECO:0000256" key="8">
    <source>
        <dbReference type="RuleBase" id="RU004135"/>
    </source>
</evidence>
<dbReference type="GO" id="GO:0009252">
    <property type="term" value="P:peptidoglycan biosynthetic process"/>
    <property type="evidence" value="ECO:0007669"/>
    <property type="project" value="UniProtKB-UniRule"/>
</dbReference>
<feature type="binding site" evidence="7">
    <location>
        <position position="449"/>
    </location>
    <ligand>
        <name>meso-2,6-diaminopimelate</name>
        <dbReference type="ChEBI" id="CHEBI:57791"/>
    </ligand>
</feature>
<keyword evidence="7" id="KW-0460">Magnesium</keyword>
<evidence type="ECO:0000256" key="9">
    <source>
        <dbReference type="SAM" id="MobiDB-lite"/>
    </source>
</evidence>
<gene>
    <name evidence="7" type="primary">murE</name>
    <name evidence="13" type="ORF">F7O44_19185</name>
</gene>
<keyword evidence="7" id="KW-0547">Nucleotide-binding</keyword>
<evidence type="ECO:0000256" key="7">
    <source>
        <dbReference type="HAMAP-Rule" id="MF_00208"/>
    </source>
</evidence>
<evidence type="ECO:0000256" key="3">
    <source>
        <dbReference type="ARBA" id="ARBA00022960"/>
    </source>
</evidence>
<comment type="catalytic activity">
    <reaction evidence="7">
        <text>UDP-N-acetyl-alpha-D-muramoyl-L-alanyl-D-glutamate + meso-2,6-diaminopimelate + ATP = UDP-N-acetyl-alpha-D-muramoyl-L-alanyl-gamma-D-glutamyl-meso-2,6-diaminopimelate + ADP + phosphate + H(+)</text>
        <dbReference type="Rhea" id="RHEA:23676"/>
        <dbReference type="ChEBI" id="CHEBI:15378"/>
        <dbReference type="ChEBI" id="CHEBI:30616"/>
        <dbReference type="ChEBI" id="CHEBI:43474"/>
        <dbReference type="ChEBI" id="CHEBI:57791"/>
        <dbReference type="ChEBI" id="CHEBI:83900"/>
        <dbReference type="ChEBI" id="CHEBI:83905"/>
        <dbReference type="ChEBI" id="CHEBI:456216"/>
        <dbReference type="EC" id="6.3.2.13"/>
    </reaction>
</comment>
<dbReference type="InterPro" id="IPR036565">
    <property type="entry name" value="Mur-like_cat_sf"/>
</dbReference>
<dbReference type="Gene3D" id="3.90.190.20">
    <property type="entry name" value="Mur ligase, C-terminal domain"/>
    <property type="match status" value="1"/>
</dbReference>
<dbReference type="GO" id="GO:0008765">
    <property type="term" value="F:UDP-N-acetylmuramoylalanyl-D-glutamate-2,6-diaminopimelate ligase activity"/>
    <property type="evidence" value="ECO:0007669"/>
    <property type="project" value="UniProtKB-UniRule"/>
</dbReference>
<dbReference type="Pfam" id="PF01225">
    <property type="entry name" value="Mur_ligase"/>
    <property type="match status" value="1"/>
</dbReference>
<comment type="similarity">
    <text evidence="1 7">Belongs to the MurCDEF family. MurE subfamily.</text>
</comment>
<feature type="domain" description="Mur ligase C-terminal" evidence="11">
    <location>
        <begin position="394"/>
        <end position="532"/>
    </location>
</feature>
<proteinExistence type="inferred from homology"/>
<comment type="subcellular location">
    <subcellularLocation>
        <location evidence="7 8">Cytoplasm</location>
    </subcellularLocation>
</comment>
<dbReference type="GO" id="GO:0005737">
    <property type="term" value="C:cytoplasm"/>
    <property type="evidence" value="ECO:0007669"/>
    <property type="project" value="UniProtKB-SubCell"/>
</dbReference>
<dbReference type="PANTHER" id="PTHR23135:SF4">
    <property type="entry name" value="UDP-N-ACETYLMURAMOYL-L-ALANYL-D-GLUTAMATE--2,6-DIAMINOPIMELATE LIGASE MURE HOMOLOG, CHLOROPLASTIC"/>
    <property type="match status" value="1"/>
</dbReference>
<feature type="short sequence motif" description="Meso-diaminopimelate recognition motif" evidence="7">
    <location>
        <begin position="473"/>
        <end position="476"/>
    </location>
</feature>
<dbReference type="GO" id="GO:0000287">
    <property type="term" value="F:magnesium ion binding"/>
    <property type="evidence" value="ECO:0007669"/>
    <property type="project" value="UniProtKB-UniRule"/>
</dbReference>
<dbReference type="InterPro" id="IPR004101">
    <property type="entry name" value="Mur_ligase_C"/>
</dbReference>
<keyword evidence="14" id="KW-1185">Reference proteome</keyword>
<dbReference type="Pfam" id="PF08245">
    <property type="entry name" value="Mur_ligase_M"/>
    <property type="match status" value="1"/>
</dbReference>
<dbReference type="SUPFAM" id="SSF53244">
    <property type="entry name" value="MurD-like peptide ligases, peptide-binding domain"/>
    <property type="match status" value="1"/>
</dbReference>
<keyword evidence="7" id="KW-0067">ATP-binding</keyword>
<dbReference type="AlphaFoldDB" id="A0A7K3M874"/>
<accession>A0A7K3M874</accession>
<dbReference type="SUPFAM" id="SSF63418">
    <property type="entry name" value="MurE/MurF N-terminal domain"/>
    <property type="match status" value="1"/>
</dbReference>
<comment type="pathway">
    <text evidence="7 8">Cell wall biogenesis; peptidoglycan biosynthesis.</text>
</comment>
<comment type="cofactor">
    <cofactor evidence="7">
        <name>Mg(2+)</name>
        <dbReference type="ChEBI" id="CHEBI:18420"/>
    </cofactor>
</comment>
<dbReference type="HAMAP" id="MF_00208">
    <property type="entry name" value="MurE"/>
    <property type="match status" value="1"/>
</dbReference>
<sequence>MTEEHASGAGAAPRSAGPGSGPGWSGLRPSGLAPYPVANLRSLLPLGAVPEVGDLTVSGITHDSRQVRPGDLYAALPGAVTHGARFIDAAVGAGAAAVLTDEEGAEIAGWAAPDTPAGGSVSGAVPMIVVDHPRAWLGGIAAAVYRHPAHDLLMLGVTGTNGKTTTAYLLESGLRHAGYVTGMIGTVEIRVGDEVVPSVRTTPEATDMQAILAVMRERGIQACVMEVSSHALAFGRADGISYDVAGFTNLSRDHLDFHTDLEDYFGAKARLFSVRRSRQAVICVDDTHGRRLAAEVEIPVVTVATASSGGPAPAASSAAASAPGPAADPRAGWRVQRGEVTRLVDGGRSVELQVPLPGDFNVANSALAVVMLVQAGVDPEVAAAGVGRCPGVPGRMEQVRVDDPDAPMMVVDYAHTPDAIENVLRALRSQTPGRPAGRLVVVTGAGGNRDRDKRPLMGAAAARNADVVIVTDDNPRLEHPPEIRAAVLAGAERISEEERAEVVEVADRRAAIRAALARAHGPQDTVVVLGKGHEPGQEIGGTVHPFDDRDVLREEHLDKIGRHGE</sequence>
<evidence type="ECO:0000256" key="1">
    <source>
        <dbReference type="ARBA" id="ARBA00005898"/>
    </source>
</evidence>
<keyword evidence="4 7" id="KW-0573">Peptidoglycan synthesis</keyword>
<feature type="region of interest" description="Disordered" evidence="9">
    <location>
        <begin position="1"/>
        <end position="27"/>
    </location>
</feature>
<evidence type="ECO:0000259" key="10">
    <source>
        <dbReference type="Pfam" id="PF01225"/>
    </source>
</evidence>
<feature type="binding site" evidence="7">
    <location>
        <begin position="473"/>
        <end position="476"/>
    </location>
    <ligand>
        <name>meso-2,6-diaminopimelate</name>
        <dbReference type="ChEBI" id="CHEBI:57791"/>
    </ligand>
</feature>
<dbReference type="InterPro" id="IPR035911">
    <property type="entry name" value="MurE/MurF_N"/>
</dbReference>
<dbReference type="InterPro" id="IPR013221">
    <property type="entry name" value="Mur_ligase_cen"/>
</dbReference>
<dbReference type="InterPro" id="IPR036615">
    <property type="entry name" value="Mur_ligase_C_dom_sf"/>
</dbReference>
<dbReference type="GO" id="GO:0005524">
    <property type="term" value="F:ATP binding"/>
    <property type="evidence" value="ECO:0007669"/>
    <property type="project" value="UniProtKB-UniRule"/>
</dbReference>
<feature type="binding site" evidence="7">
    <location>
        <position position="64"/>
    </location>
    <ligand>
        <name>UDP-N-acetyl-alpha-D-muramoyl-L-alanyl-D-glutamate</name>
        <dbReference type="ChEBI" id="CHEBI:83900"/>
    </ligand>
</feature>
<dbReference type="InterPro" id="IPR000713">
    <property type="entry name" value="Mur_ligase_N"/>
</dbReference>
<evidence type="ECO:0000256" key="4">
    <source>
        <dbReference type="ARBA" id="ARBA00022984"/>
    </source>
</evidence>
<dbReference type="GO" id="GO:0008360">
    <property type="term" value="P:regulation of cell shape"/>
    <property type="evidence" value="ECO:0007669"/>
    <property type="project" value="UniProtKB-KW"/>
</dbReference>
<dbReference type="NCBIfam" id="NF001126">
    <property type="entry name" value="PRK00139.1-4"/>
    <property type="match status" value="1"/>
</dbReference>
<evidence type="ECO:0000259" key="12">
    <source>
        <dbReference type="Pfam" id="PF08245"/>
    </source>
</evidence>
<evidence type="ECO:0000313" key="14">
    <source>
        <dbReference type="Proteomes" id="UP000460435"/>
    </source>
</evidence>
<evidence type="ECO:0000313" key="13">
    <source>
        <dbReference type="EMBL" id="NDL59197.1"/>
    </source>
</evidence>
<dbReference type="Gene3D" id="3.40.1190.10">
    <property type="entry name" value="Mur-like, catalytic domain"/>
    <property type="match status" value="1"/>
</dbReference>
<evidence type="ECO:0000256" key="2">
    <source>
        <dbReference type="ARBA" id="ARBA00022618"/>
    </source>
</evidence>
<dbReference type="SUPFAM" id="SSF53623">
    <property type="entry name" value="MurD-like peptide ligases, catalytic domain"/>
    <property type="match status" value="1"/>
</dbReference>
<dbReference type="NCBIfam" id="NF001124">
    <property type="entry name" value="PRK00139.1-2"/>
    <property type="match status" value="1"/>
</dbReference>
<dbReference type="Proteomes" id="UP000460435">
    <property type="component" value="Unassembled WGS sequence"/>
</dbReference>
<feature type="binding site" evidence="7">
    <location>
        <position position="228"/>
    </location>
    <ligand>
        <name>UDP-N-acetyl-alpha-D-muramoyl-L-alanyl-D-glutamate</name>
        <dbReference type="ChEBI" id="CHEBI:83900"/>
    </ligand>
</feature>
<comment type="caution">
    <text evidence="13">The sequence shown here is derived from an EMBL/GenBank/DDBJ whole genome shotgun (WGS) entry which is preliminary data.</text>
</comment>
<dbReference type="GO" id="GO:0071555">
    <property type="term" value="P:cell wall organization"/>
    <property type="evidence" value="ECO:0007669"/>
    <property type="project" value="UniProtKB-KW"/>
</dbReference>
<feature type="domain" description="Mur ligase N-terminal catalytic" evidence="10">
    <location>
        <begin position="57"/>
        <end position="145"/>
    </location>
</feature>
<dbReference type="InterPro" id="IPR005761">
    <property type="entry name" value="UDP-N-AcMur-Glu-dNH2Pim_ligase"/>
</dbReference>
<evidence type="ECO:0000256" key="5">
    <source>
        <dbReference type="ARBA" id="ARBA00023306"/>
    </source>
</evidence>
<dbReference type="PANTHER" id="PTHR23135">
    <property type="entry name" value="MUR LIGASE FAMILY MEMBER"/>
    <property type="match status" value="1"/>
</dbReference>
<dbReference type="Pfam" id="PF02875">
    <property type="entry name" value="Mur_ligase_C"/>
    <property type="match status" value="1"/>
</dbReference>
<evidence type="ECO:0000259" key="11">
    <source>
        <dbReference type="Pfam" id="PF02875"/>
    </source>
</evidence>
<keyword evidence="3 7" id="KW-0133">Cell shape</keyword>
<feature type="region of interest" description="Disordered" evidence="9">
    <location>
        <begin position="309"/>
        <end position="332"/>
    </location>
</feature>
<feature type="binding site" evidence="7">
    <location>
        <position position="534"/>
    </location>
    <ligand>
        <name>meso-2,6-diaminopimelate</name>
        <dbReference type="ChEBI" id="CHEBI:57791"/>
    </ligand>
</feature>
<dbReference type="GO" id="GO:0051301">
    <property type="term" value="P:cell division"/>
    <property type="evidence" value="ECO:0007669"/>
    <property type="project" value="UniProtKB-KW"/>
</dbReference>
<name>A0A7K3M874_9ACTN</name>
<feature type="binding site" evidence="7">
    <location>
        <begin position="201"/>
        <end position="202"/>
    </location>
    <ligand>
        <name>UDP-N-acetyl-alpha-D-muramoyl-L-alanyl-D-glutamate</name>
        <dbReference type="ChEBI" id="CHEBI:83900"/>
    </ligand>
</feature>
<comment type="caution">
    <text evidence="7">Lacks conserved residue(s) required for the propagation of feature annotation.</text>
</comment>
<keyword evidence="5 7" id="KW-0131">Cell cycle</keyword>
<feature type="compositionally biased region" description="Low complexity" evidence="9">
    <location>
        <begin position="7"/>
        <end position="17"/>
    </location>
</feature>
<feature type="domain" description="Mur ligase central" evidence="12">
    <location>
        <begin position="157"/>
        <end position="371"/>
    </location>
</feature>
<keyword evidence="7 13" id="KW-0436">Ligase</keyword>
<dbReference type="Gene3D" id="3.40.1390.10">
    <property type="entry name" value="MurE/MurF, N-terminal domain"/>
    <property type="match status" value="1"/>
</dbReference>
<dbReference type="EMBL" id="WLZY01000007">
    <property type="protein sequence ID" value="NDL59197.1"/>
    <property type="molecule type" value="Genomic_DNA"/>
</dbReference>
<comment type="PTM">
    <text evidence="7">Carboxylation is probably crucial for Mg(2+) binding and, consequently, for the gamma-phosphate positioning of ATP.</text>
</comment>
<reference evidence="13 14" key="1">
    <citation type="submission" date="2019-11" db="EMBL/GenBank/DDBJ databases">
        <authorList>
            <person name="Li X.-J."/>
            <person name="Feng X.-M."/>
        </authorList>
    </citation>
    <scope>NUCLEOTIDE SEQUENCE [LARGE SCALE GENOMIC DNA]</scope>
    <source>
        <strain evidence="13 14">XMNu-373</strain>
    </source>
</reference>
<keyword evidence="6 7" id="KW-0961">Cell wall biogenesis/degradation</keyword>
<evidence type="ECO:0000256" key="6">
    <source>
        <dbReference type="ARBA" id="ARBA00023316"/>
    </source>
</evidence>
<organism evidence="13 14">
    <name type="scientific">Phytoactinopolyspora mesophila</name>
    <dbReference type="NCBI Taxonomy" id="2650750"/>
    <lineage>
        <taxon>Bacteria</taxon>
        <taxon>Bacillati</taxon>
        <taxon>Actinomycetota</taxon>
        <taxon>Actinomycetes</taxon>
        <taxon>Jiangellales</taxon>
        <taxon>Jiangellaceae</taxon>
        <taxon>Phytoactinopolyspora</taxon>
    </lineage>
</organism>
<keyword evidence="2 7" id="KW-0132">Cell division</keyword>
<comment type="function">
    <text evidence="7">Catalyzes the addition of meso-diaminopimelic acid to the nucleotide precursor UDP-N-acetylmuramoyl-L-alanyl-D-glutamate (UMAG) in the biosynthesis of bacterial cell-wall peptidoglycan.</text>
</comment>
<dbReference type="UniPathway" id="UPA00219"/>